<evidence type="ECO:0000313" key="2">
    <source>
        <dbReference type="EMBL" id="RXJ02411.1"/>
    </source>
</evidence>
<dbReference type="OrthoDB" id="2721969at2"/>
<accession>A0A4Q0VW89</accession>
<feature type="transmembrane region" description="Helical" evidence="1">
    <location>
        <begin position="6"/>
        <end position="25"/>
    </location>
</feature>
<name>A0A4Q0VW89_9BACI</name>
<reference evidence="2 3" key="1">
    <citation type="journal article" date="2019" name="Int. J. Syst. Evol. Microbiol.">
        <title>Anaerobacillus alkaliphilus sp. nov., a novel alkaliphilic and moderately halophilic bacterium.</title>
        <authorList>
            <person name="Borsodi A.K."/>
            <person name="Aszalos J.M."/>
            <person name="Bihari P."/>
            <person name="Nagy I."/>
            <person name="Schumann P."/>
            <person name="Sproer C."/>
            <person name="Kovacs A.L."/>
            <person name="Boka K."/>
            <person name="Dobosy P."/>
            <person name="Ovari M."/>
            <person name="Szili-Kovacs T."/>
            <person name="Toth E."/>
        </authorList>
    </citation>
    <scope>NUCLEOTIDE SEQUENCE [LARGE SCALE GENOMIC DNA]</scope>
    <source>
        <strain evidence="2 3">B16-10</strain>
    </source>
</reference>
<dbReference type="AlphaFoldDB" id="A0A4Q0VW89"/>
<dbReference type="Proteomes" id="UP000290649">
    <property type="component" value="Unassembled WGS sequence"/>
</dbReference>
<dbReference type="RefSeq" id="WP_129077515.1">
    <property type="nucleotide sequence ID" value="NZ_QOUX01000025.1"/>
</dbReference>
<organism evidence="2 3">
    <name type="scientific">Anaerobacillus alkaliphilus</name>
    <dbReference type="NCBI Taxonomy" id="1548597"/>
    <lineage>
        <taxon>Bacteria</taxon>
        <taxon>Bacillati</taxon>
        <taxon>Bacillota</taxon>
        <taxon>Bacilli</taxon>
        <taxon>Bacillales</taxon>
        <taxon>Bacillaceae</taxon>
        <taxon>Anaerobacillus</taxon>
    </lineage>
</organism>
<evidence type="ECO:0000313" key="3">
    <source>
        <dbReference type="Proteomes" id="UP000290649"/>
    </source>
</evidence>
<feature type="transmembrane region" description="Helical" evidence="1">
    <location>
        <begin position="91"/>
        <end position="111"/>
    </location>
</feature>
<evidence type="ECO:0000256" key="1">
    <source>
        <dbReference type="SAM" id="Phobius"/>
    </source>
</evidence>
<feature type="transmembrane region" description="Helical" evidence="1">
    <location>
        <begin position="64"/>
        <end position="84"/>
    </location>
</feature>
<keyword evidence="3" id="KW-1185">Reference proteome</keyword>
<dbReference type="EMBL" id="QOUX01000025">
    <property type="protein sequence ID" value="RXJ02411.1"/>
    <property type="molecule type" value="Genomic_DNA"/>
</dbReference>
<feature type="transmembrane region" description="Helical" evidence="1">
    <location>
        <begin position="131"/>
        <end position="151"/>
    </location>
</feature>
<sequence>MINFLLVTLLLISGVISFYSYRQLYRHKNLFSDRFGFNVALTASTAVSLSISILLFLLHPNIHLVGSINILLGIFIGLLFGSLVNTQTIVAGVYNGGVSGIMGTMIGAVAYDPSICGLPFTESLQQTTVMYFGIGSFILFLLTIRLLHFSLRV</sequence>
<feature type="transmembrane region" description="Helical" evidence="1">
    <location>
        <begin position="37"/>
        <end position="58"/>
    </location>
</feature>
<protein>
    <submittedName>
        <fullName evidence="2">Uncharacterized protein</fullName>
    </submittedName>
</protein>
<keyword evidence="1" id="KW-0812">Transmembrane</keyword>
<comment type="caution">
    <text evidence="2">The sequence shown here is derived from an EMBL/GenBank/DDBJ whole genome shotgun (WGS) entry which is preliminary data.</text>
</comment>
<keyword evidence="1" id="KW-1133">Transmembrane helix</keyword>
<gene>
    <name evidence="2" type="ORF">DS745_06820</name>
</gene>
<proteinExistence type="predicted"/>
<keyword evidence="1" id="KW-0472">Membrane</keyword>